<reference evidence="1 2" key="1">
    <citation type="submission" date="2018-08" db="EMBL/GenBank/DDBJ databases">
        <title>Genomic Encyclopedia of Archaeal and Bacterial Type Strains, Phase II (KMG-II): from individual species to whole genera.</title>
        <authorList>
            <person name="Goeker M."/>
        </authorList>
    </citation>
    <scope>NUCLEOTIDE SEQUENCE [LARGE SCALE GENOMIC DNA]</scope>
    <source>
        <strain evidence="1 2">DSM 45791</strain>
    </source>
</reference>
<dbReference type="EMBL" id="QUNO01000031">
    <property type="protein sequence ID" value="REH26958.1"/>
    <property type="molecule type" value="Genomic_DNA"/>
</dbReference>
<dbReference type="AlphaFoldDB" id="A0A3E0GUW6"/>
<evidence type="ECO:0000313" key="1">
    <source>
        <dbReference type="EMBL" id="REH26958.1"/>
    </source>
</evidence>
<protein>
    <submittedName>
        <fullName evidence="1">Uncharacterized protein</fullName>
    </submittedName>
</protein>
<gene>
    <name evidence="1" type="ORF">BCF44_13113</name>
</gene>
<evidence type="ECO:0000313" key="2">
    <source>
        <dbReference type="Proteomes" id="UP000256269"/>
    </source>
</evidence>
<name>A0A3E0GUW6_9PSEU</name>
<proteinExistence type="predicted"/>
<sequence>MFGDQVSVDAQTAADRRARAPIATDVYCANDTETDTFSPWLNALSTRP</sequence>
<organism evidence="1 2">
    <name type="scientific">Kutzneria buriramensis</name>
    <dbReference type="NCBI Taxonomy" id="1045776"/>
    <lineage>
        <taxon>Bacteria</taxon>
        <taxon>Bacillati</taxon>
        <taxon>Actinomycetota</taxon>
        <taxon>Actinomycetes</taxon>
        <taxon>Pseudonocardiales</taxon>
        <taxon>Pseudonocardiaceae</taxon>
        <taxon>Kutzneria</taxon>
    </lineage>
</organism>
<accession>A0A3E0GUW6</accession>
<dbReference type="Proteomes" id="UP000256269">
    <property type="component" value="Unassembled WGS sequence"/>
</dbReference>
<comment type="caution">
    <text evidence="1">The sequence shown here is derived from an EMBL/GenBank/DDBJ whole genome shotgun (WGS) entry which is preliminary data.</text>
</comment>
<keyword evidence="2" id="KW-1185">Reference proteome</keyword>